<feature type="transmembrane region" description="Helical" evidence="3">
    <location>
        <begin position="217"/>
        <end position="234"/>
    </location>
</feature>
<comment type="subcellular location">
    <subcellularLocation>
        <location evidence="1">Endomembrane system</location>
        <topology evidence="1">Multi-pass membrane protein</topology>
    </subcellularLocation>
    <subcellularLocation>
        <location evidence="2">Membrane</location>
        <topology evidence="2">Multi-pass membrane protein</topology>
    </subcellularLocation>
</comment>
<dbReference type="InterPro" id="IPR003918">
    <property type="entry name" value="NADH_UbQ_OxRdtase"/>
</dbReference>
<comment type="caution">
    <text evidence="5">The sequence shown here is derived from an EMBL/GenBank/DDBJ whole genome shotgun (WGS) entry which is preliminary data.</text>
</comment>
<evidence type="ECO:0000313" key="5">
    <source>
        <dbReference type="EMBL" id="PNC17632.1"/>
    </source>
</evidence>
<reference evidence="5 6" key="1">
    <citation type="journal article" date="2017" name="BMC Genomics">
        <title>Genome sequencing of 39 Akkermansia muciniphila isolates reveals its population structure, genomic and functional diverisity, and global distribution in mammalian gut microbiotas.</title>
        <authorList>
            <person name="Guo X."/>
            <person name="Li S."/>
            <person name="Zhang J."/>
            <person name="Wu F."/>
            <person name="Li X."/>
            <person name="Wu D."/>
            <person name="Zhang M."/>
            <person name="Ou Z."/>
            <person name="Jie Z."/>
            <person name="Yan Q."/>
            <person name="Li P."/>
            <person name="Yi J."/>
            <person name="Peng Y."/>
        </authorList>
    </citation>
    <scope>NUCLEOTIDE SEQUENCE [LARGE SCALE GENOMIC DNA]</scope>
    <source>
        <strain evidence="5 6">GP24</strain>
    </source>
</reference>
<feature type="transmembrane region" description="Helical" evidence="3">
    <location>
        <begin position="401"/>
        <end position="423"/>
    </location>
</feature>
<accession>A0A2N8HCM2</accession>
<dbReference type="Proteomes" id="UP000236000">
    <property type="component" value="Unassembled WGS sequence"/>
</dbReference>
<protein>
    <recommendedName>
        <fullName evidence="4">NADH:quinone oxidoreductase/Mrp antiporter transmembrane domain-containing protein</fullName>
    </recommendedName>
</protein>
<keyword evidence="3" id="KW-1133">Transmembrane helix</keyword>
<dbReference type="GO" id="GO:0042773">
    <property type="term" value="P:ATP synthesis coupled electron transport"/>
    <property type="evidence" value="ECO:0007669"/>
    <property type="project" value="InterPro"/>
</dbReference>
<dbReference type="GO" id="GO:0008137">
    <property type="term" value="F:NADH dehydrogenase (ubiquinone) activity"/>
    <property type="evidence" value="ECO:0007669"/>
    <property type="project" value="InterPro"/>
</dbReference>
<dbReference type="PANTHER" id="PTHR43507">
    <property type="entry name" value="NADH-UBIQUINONE OXIDOREDUCTASE CHAIN 4"/>
    <property type="match status" value="1"/>
</dbReference>
<dbReference type="PANTHER" id="PTHR43507:SF4">
    <property type="entry name" value="PROTON-TRANSLOCATING NADH-QUINONE OXIDOREDUCTASE, CHAIN M"/>
    <property type="match status" value="1"/>
</dbReference>
<feature type="transmembrane region" description="Helical" evidence="3">
    <location>
        <begin position="284"/>
        <end position="307"/>
    </location>
</feature>
<feature type="transmembrane region" description="Helical" evidence="3">
    <location>
        <begin position="117"/>
        <end position="138"/>
    </location>
</feature>
<organism evidence="5 6">
    <name type="scientific">Akkermansia muciniphila</name>
    <dbReference type="NCBI Taxonomy" id="239935"/>
    <lineage>
        <taxon>Bacteria</taxon>
        <taxon>Pseudomonadati</taxon>
        <taxon>Verrucomicrobiota</taxon>
        <taxon>Verrucomicrobiia</taxon>
        <taxon>Verrucomicrobiales</taxon>
        <taxon>Akkermansiaceae</taxon>
        <taxon>Akkermansia</taxon>
    </lineage>
</organism>
<evidence type="ECO:0000256" key="1">
    <source>
        <dbReference type="ARBA" id="ARBA00004127"/>
    </source>
</evidence>
<dbReference type="GO" id="GO:0015990">
    <property type="term" value="P:electron transport coupled proton transport"/>
    <property type="evidence" value="ECO:0007669"/>
    <property type="project" value="TreeGrafter"/>
</dbReference>
<dbReference type="RefSeq" id="WP_102714220.1">
    <property type="nucleotide sequence ID" value="NZ_PJKA01000012.1"/>
</dbReference>
<dbReference type="PRINTS" id="PR01437">
    <property type="entry name" value="NUOXDRDTASE4"/>
</dbReference>
<keyword evidence="3" id="KW-0472">Membrane</keyword>
<dbReference type="GO" id="GO:0016020">
    <property type="term" value="C:membrane"/>
    <property type="evidence" value="ECO:0007669"/>
    <property type="project" value="UniProtKB-SubCell"/>
</dbReference>
<feature type="domain" description="NADH:quinone oxidoreductase/Mrp antiporter transmembrane" evidence="4">
    <location>
        <begin position="114"/>
        <end position="395"/>
    </location>
</feature>
<dbReference type="GO" id="GO:0012505">
    <property type="term" value="C:endomembrane system"/>
    <property type="evidence" value="ECO:0007669"/>
    <property type="project" value="UniProtKB-SubCell"/>
</dbReference>
<evidence type="ECO:0000256" key="3">
    <source>
        <dbReference type="SAM" id="Phobius"/>
    </source>
</evidence>
<evidence type="ECO:0000259" key="4">
    <source>
        <dbReference type="Pfam" id="PF00361"/>
    </source>
</evidence>
<dbReference type="GO" id="GO:0048039">
    <property type="term" value="F:ubiquinone binding"/>
    <property type="evidence" value="ECO:0007669"/>
    <property type="project" value="TreeGrafter"/>
</dbReference>
<evidence type="ECO:0000313" key="6">
    <source>
        <dbReference type="Proteomes" id="UP000236000"/>
    </source>
</evidence>
<dbReference type="AlphaFoldDB" id="A0A2N8HCM2"/>
<dbReference type="InterPro" id="IPR001750">
    <property type="entry name" value="ND/Mrp_TM"/>
</dbReference>
<name>A0A2N8HCM2_9BACT</name>
<feature type="transmembrane region" description="Helical" evidence="3">
    <location>
        <begin position="360"/>
        <end position="381"/>
    </location>
</feature>
<keyword evidence="2 3" id="KW-0812">Transmembrane</keyword>
<feature type="transmembrane region" description="Helical" evidence="3">
    <location>
        <begin position="189"/>
        <end position="210"/>
    </location>
</feature>
<feature type="transmembrane region" description="Helical" evidence="3">
    <location>
        <begin position="33"/>
        <end position="55"/>
    </location>
</feature>
<feature type="transmembrane region" description="Helical" evidence="3">
    <location>
        <begin position="453"/>
        <end position="473"/>
    </location>
</feature>
<dbReference type="OrthoDB" id="9807568at2"/>
<evidence type="ECO:0000256" key="2">
    <source>
        <dbReference type="RuleBase" id="RU000320"/>
    </source>
</evidence>
<feature type="transmembrane region" description="Helical" evidence="3">
    <location>
        <begin position="67"/>
        <end position="87"/>
    </location>
</feature>
<dbReference type="GO" id="GO:0003954">
    <property type="term" value="F:NADH dehydrogenase activity"/>
    <property type="evidence" value="ECO:0007669"/>
    <property type="project" value="TreeGrafter"/>
</dbReference>
<proteinExistence type="predicted"/>
<sequence length="474" mass="50553">MLIWLVLIPLIATALIGLCKAPARPTALLSATLTLALGIWALVSFDGCSSCWSRFEGMDLQLTLAPALAKVMLLLTILVTFATVLGTNPPKGGEASWYNSALLISAGATGAFLSDNIISFFAFHELALIPTFVMIGLYGRGDRRTTAWRATLYLGLASMVLLAALLMIGTQAGFTFSGLKDFMAGGRELAHAELIGALLIAGFGTLISLFPFHSWAAPAYASAPAPVAMMHAGVLKKFGLYGLFMFQPLMETGFLPWTNILLVLLVCNVIWVGYVTVNQKRLDLLLGNSSVMHMGYIFLAFAALVASGSAEANPWALKGAALLMLAHGLTIALLFLLCGQIEKQTGTLEINSLGGLSTKLPRMAFVFGLAGMASIGLPGLANFPGEFMVFFSGFAGFTNGFGPVQIATILCLWGLVIGAVYMLRAYRNIFQGDLSKAAAYATELLPSERAANYFLTITLAVFGFFPTLVLQFFS</sequence>
<feature type="transmembrane region" description="Helical" evidence="3">
    <location>
        <begin position="319"/>
        <end position="339"/>
    </location>
</feature>
<dbReference type="Pfam" id="PF00361">
    <property type="entry name" value="Proton_antipo_M"/>
    <property type="match status" value="1"/>
</dbReference>
<gene>
    <name evidence="5" type="ORF">CXU22_07720</name>
</gene>
<feature type="transmembrane region" description="Helical" evidence="3">
    <location>
        <begin position="150"/>
        <end position="169"/>
    </location>
</feature>
<dbReference type="EMBL" id="PJKA01000012">
    <property type="protein sequence ID" value="PNC17632.1"/>
    <property type="molecule type" value="Genomic_DNA"/>
</dbReference>
<feature type="transmembrane region" description="Helical" evidence="3">
    <location>
        <begin position="254"/>
        <end position="277"/>
    </location>
</feature>